<organism evidence="8 9">
    <name type="scientific">Aspergillus sydowii CBS 593.65</name>
    <dbReference type="NCBI Taxonomy" id="1036612"/>
    <lineage>
        <taxon>Eukaryota</taxon>
        <taxon>Fungi</taxon>
        <taxon>Dikarya</taxon>
        <taxon>Ascomycota</taxon>
        <taxon>Pezizomycotina</taxon>
        <taxon>Eurotiomycetes</taxon>
        <taxon>Eurotiomycetidae</taxon>
        <taxon>Eurotiales</taxon>
        <taxon>Aspergillaceae</taxon>
        <taxon>Aspergillus</taxon>
        <taxon>Aspergillus subgen. Nidulantes</taxon>
    </lineage>
</organism>
<dbReference type="SUPFAM" id="SSF103473">
    <property type="entry name" value="MFS general substrate transporter"/>
    <property type="match status" value="1"/>
</dbReference>
<dbReference type="InterPro" id="IPR020846">
    <property type="entry name" value="MFS_dom"/>
</dbReference>
<dbReference type="GO" id="GO:0022857">
    <property type="term" value="F:transmembrane transporter activity"/>
    <property type="evidence" value="ECO:0007669"/>
    <property type="project" value="InterPro"/>
</dbReference>
<keyword evidence="9" id="KW-1185">Reference proteome</keyword>
<feature type="transmembrane region" description="Helical" evidence="6">
    <location>
        <begin position="116"/>
        <end position="141"/>
    </location>
</feature>
<accession>A0A1L9T640</accession>
<evidence type="ECO:0000256" key="5">
    <source>
        <dbReference type="ARBA" id="ARBA00023136"/>
    </source>
</evidence>
<keyword evidence="3 6" id="KW-0812">Transmembrane</keyword>
<evidence type="ECO:0000256" key="6">
    <source>
        <dbReference type="SAM" id="Phobius"/>
    </source>
</evidence>
<comment type="subcellular location">
    <subcellularLocation>
        <location evidence="1">Membrane</location>
        <topology evidence="1">Multi-pass membrane protein</topology>
    </subcellularLocation>
</comment>
<feature type="transmembrane region" description="Helical" evidence="6">
    <location>
        <begin position="92"/>
        <end position="110"/>
    </location>
</feature>
<dbReference type="GO" id="GO:0005886">
    <property type="term" value="C:plasma membrane"/>
    <property type="evidence" value="ECO:0007669"/>
    <property type="project" value="TreeGrafter"/>
</dbReference>
<dbReference type="GeneID" id="63763574"/>
<feature type="transmembrane region" description="Helical" evidence="6">
    <location>
        <begin position="224"/>
        <end position="243"/>
    </location>
</feature>
<feature type="transmembrane region" description="Helical" evidence="6">
    <location>
        <begin position="184"/>
        <end position="203"/>
    </location>
</feature>
<feature type="transmembrane region" description="Helical" evidence="6">
    <location>
        <begin position="358"/>
        <end position="378"/>
    </location>
</feature>
<dbReference type="PANTHER" id="PTHR23501:SF195">
    <property type="entry name" value="PEP5"/>
    <property type="match status" value="1"/>
</dbReference>
<dbReference type="PROSITE" id="PS00216">
    <property type="entry name" value="SUGAR_TRANSPORT_1"/>
    <property type="match status" value="1"/>
</dbReference>
<dbReference type="RefSeq" id="XP_040698674.1">
    <property type="nucleotide sequence ID" value="XM_040847501.1"/>
</dbReference>
<feature type="transmembrane region" description="Helical" evidence="6">
    <location>
        <begin position="384"/>
        <end position="405"/>
    </location>
</feature>
<feature type="transmembrane region" description="Helical" evidence="6">
    <location>
        <begin position="255"/>
        <end position="272"/>
    </location>
</feature>
<evidence type="ECO:0000256" key="1">
    <source>
        <dbReference type="ARBA" id="ARBA00004141"/>
    </source>
</evidence>
<feature type="transmembrane region" description="Helical" evidence="6">
    <location>
        <begin position="319"/>
        <end position="346"/>
    </location>
</feature>
<feature type="transmembrane region" description="Helical" evidence="6">
    <location>
        <begin position="292"/>
        <end position="313"/>
    </location>
</feature>
<dbReference type="InterPro" id="IPR010573">
    <property type="entry name" value="MFS_Str1/Tri12-like"/>
</dbReference>
<feature type="transmembrane region" description="Helical" evidence="6">
    <location>
        <begin position="417"/>
        <end position="439"/>
    </location>
</feature>
<evidence type="ECO:0000256" key="4">
    <source>
        <dbReference type="ARBA" id="ARBA00022989"/>
    </source>
</evidence>
<dbReference type="VEuPathDB" id="FungiDB:ASPSYDRAFT_477571"/>
<gene>
    <name evidence="8" type="ORF">ASPSYDRAFT_477571</name>
</gene>
<evidence type="ECO:0000259" key="7">
    <source>
        <dbReference type="PROSITE" id="PS50850"/>
    </source>
</evidence>
<dbReference type="Proteomes" id="UP000184356">
    <property type="component" value="Unassembled WGS sequence"/>
</dbReference>
<evidence type="ECO:0000256" key="3">
    <source>
        <dbReference type="ARBA" id="ARBA00022692"/>
    </source>
</evidence>
<dbReference type="PANTHER" id="PTHR23501">
    <property type="entry name" value="MAJOR FACILITATOR SUPERFAMILY"/>
    <property type="match status" value="1"/>
</dbReference>
<keyword evidence="2" id="KW-0813">Transport</keyword>
<evidence type="ECO:0000313" key="9">
    <source>
        <dbReference type="Proteomes" id="UP000184356"/>
    </source>
</evidence>
<reference evidence="9" key="1">
    <citation type="journal article" date="2017" name="Genome Biol.">
        <title>Comparative genomics reveals high biological diversity and specific adaptations in the industrially and medically important fungal genus Aspergillus.</title>
        <authorList>
            <person name="de Vries R.P."/>
            <person name="Riley R."/>
            <person name="Wiebenga A."/>
            <person name="Aguilar-Osorio G."/>
            <person name="Amillis S."/>
            <person name="Uchima C.A."/>
            <person name="Anderluh G."/>
            <person name="Asadollahi M."/>
            <person name="Askin M."/>
            <person name="Barry K."/>
            <person name="Battaglia E."/>
            <person name="Bayram O."/>
            <person name="Benocci T."/>
            <person name="Braus-Stromeyer S.A."/>
            <person name="Caldana C."/>
            <person name="Canovas D."/>
            <person name="Cerqueira G.C."/>
            <person name="Chen F."/>
            <person name="Chen W."/>
            <person name="Choi C."/>
            <person name="Clum A."/>
            <person name="Dos Santos R.A."/>
            <person name="Damasio A.R."/>
            <person name="Diallinas G."/>
            <person name="Emri T."/>
            <person name="Fekete E."/>
            <person name="Flipphi M."/>
            <person name="Freyberg S."/>
            <person name="Gallo A."/>
            <person name="Gournas C."/>
            <person name="Habgood R."/>
            <person name="Hainaut M."/>
            <person name="Harispe M.L."/>
            <person name="Henrissat B."/>
            <person name="Hilden K.S."/>
            <person name="Hope R."/>
            <person name="Hossain A."/>
            <person name="Karabika E."/>
            <person name="Karaffa L."/>
            <person name="Karanyi Z."/>
            <person name="Krasevec N."/>
            <person name="Kuo A."/>
            <person name="Kusch H."/>
            <person name="LaButti K."/>
            <person name="Lagendijk E.L."/>
            <person name="Lapidus A."/>
            <person name="Levasseur A."/>
            <person name="Lindquist E."/>
            <person name="Lipzen A."/>
            <person name="Logrieco A.F."/>
            <person name="MacCabe A."/>
            <person name="Maekelae M.R."/>
            <person name="Malavazi I."/>
            <person name="Melin P."/>
            <person name="Meyer V."/>
            <person name="Mielnichuk N."/>
            <person name="Miskei M."/>
            <person name="Molnar A.P."/>
            <person name="Mule G."/>
            <person name="Ngan C.Y."/>
            <person name="Orejas M."/>
            <person name="Orosz E."/>
            <person name="Ouedraogo J.P."/>
            <person name="Overkamp K.M."/>
            <person name="Park H.-S."/>
            <person name="Perrone G."/>
            <person name="Piumi F."/>
            <person name="Punt P.J."/>
            <person name="Ram A.F."/>
            <person name="Ramon A."/>
            <person name="Rauscher S."/>
            <person name="Record E."/>
            <person name="Riano-Pachon D.M."/>
            <person name="Robert V."/>
            <person name="Roehrig J."/>
            <person name="Ruller R."/>
            <person name="Salamov A."/>
            <person name="Salih N.S."/>
            <person name="Samson R.A."/>
            <person name="Sandor E."/>
            <person name="Sanguinetti M."/>
            <person name="Schuetze T."/>
            <person name="Sepcic K."/>
            <person name="Shelest E."/>
            <person name="Sherlock G."/>
            <person name="Sophianopoulou V."/>
            <person name="Squina F.M."/>
            <person name="Sun H."/>
            <person name="Susca A."/>
            <person name="Todd R.B."/>
            <person name="Tsang A."/>
            <person name="Unkles S.E."/>
            <person name="van de Wiele N."/>
            <person name="van Rossen-Uffink D."/>
            <person name="Oliveira J.V."/>
            <person name="Vesth T.C."/>
            <person name="Visser J."/>
            <person name="Yu J.-H."/>
            <person name="Zhou M."/>
            <person name="Andersen M.R."/>
            <person name="Archer D.B."/>
            <person name="Baker S.E."/>
            <person name="Benoit I."/>
            <person name="Brakhage A.A."/>
            <person name="Braus G.H."/>
            <person name="Fischer R."/>
            <person name="Frisvad J.C."/>
            <person name="Goldman G.H."/>
            <person name="Houbraken J."/>
            <person name="Oakley B."/>
            <person name="Pocsi I."/>
            <person name="Scazzocchio C."/>
            <person name="Seiboth B."/>
            <person name="vanKuyk P.A."/>
            <person name="Wortman J."/>
            <person name="Dyer P.S."/>
            <person name="Grigoriev I.V."/>
        </authorList>
    </citation>
    <scope>NUCLEOTIDE SEQUENCE [LARGE SCALE GENOMIC DNA]</scope>
    <source>
        <strain evidence="9">CBS 593.65</strain>
    </source>
</reference>
<dbReference type="AlphaFoldDB" id="A0A1L9T640"/>
<feature type="domain" description="Major facilitator superfamily (MFS) profile" evidence="7">
    <location>
        <begin position="24"/>
        <end position="483"/>
    </location>
</feature>
<protein>
    <recommendedName>
        <fullName evidence="7">Major facilitator superfamily (MFS) profile domain-containing protein</fullName>
    </recommendedName>
</protein>
<name>A0A1L9T640_9EURO</name>
<feature type="transmembrane region" description="Helical" evidence="6">
    <location>
        <begin position="20"/>
        <end position="42"/>
    </location>
</feature>
<dbReference type="Pfam" id="PF06609">
    <property type="entry name" value="TRI12"/>
    <property type="match status" value="1"/>
</dbReference>
<dbReference type="PROSITE" id="PS50850">
    <property type="entry name" value="MFS"/>
    <property type="match status" value="1"/>
</dbReference>
<sequence>MLSTSPSSARMEPGTQSYRVEPRTIICVLVVNLIYLAQLSSVTGTGFLAQSMAEAVGGTDKTVWYSSCITIMTVALNPPLSQVADYWGRKPILIASCIAGVVGSIVVARAQSSGMIIAGFAVLGLGFGCQSVALAVLSEVLPRVYRPIGQASSSIAASSGGIIGLLMGGGLLRHGNLSNYRTFWYVEAGFYALAAIGCYIGYNPPPRELQASLGTSEKIRRLDWVGYLLFPPALVLFSMALAWSNNPYTWSSANILAPFIISVVAMALFGIYECRFTTDGMLHHGLWRDRNFGVSLLVITVEGLSFFAANSYFAYEVTVIYNASILSAATNFAIVFFTGLVASPVFGLWSSKRKSLRWPLVVGGIVLLLFFILLAIVRVDTPRYAFWILPVLPGLALASIVPLTMVSAQFAVSSPELVALASALMTTARSLGGAIGLAINNAVVNSALNKQLSQKISAAVLPLGLPSSSLSALITVLSSSQSQDAAMELEEVPGATSEIVQAAVIAMKRAYLAAFRNAWIVSAAFCAVMVICECAVFCSLPLLFECPDLRAVET</sequence>
<proteinExistence type="predicted"/>
<evidence type="ECO:0000256" key="2">
    <source>
        <dbReference type="ARBA" id="ARBA00022448"/>
    </source>
</evidence>
<dbReference type="Gene3D" id="1.20.1250.20">
    <property type="entry name" value="MFS general substrate transporter like domains"/>
    <property type="match status" value="2"/>
</dbReference>
<keyword evidence="4 6" id="KW-1133">Transmembrane helix</keyword>
<feature type="transmembrane region" description="Helical" evidence="6">
    <location>
        <begin position="153"/>
        <end position="172"/>
    </location>
</feature>
<keyword evidence="5 6" id="KW-0472">Membrane</keyword>
<dbReference type="InterPro" id="IPR036259">
    <property type="entry name" value="MFS_trans_sf"/>
</dbReference>
<dbReference type="OrthoDB" id="2587356at2759"/>
<feature type="transmembrane region" description="Helical" evidence="6">
    <location>
        <begin position="518"/>
        <end position="544"/>
    </location>
</feature>
<dbReference type="InterPro" id="IPR005829">
    <property type="entry name" value="Sugar_transporter_CS"/>
</dbReference>
<dbReference type="EMBL" id="KV878594">
    <property type="protein sequence ID" value="OJJ54868.1"/>
    <property type="molecule type" value="Genomic_DNA"/>
</dbReference>
<evidence type="ECO:0000313" key="8">
    <source>
        <dbReference type="EMBL" id="OJJ54868.1"/>
    </source>
</evidence>